<evidence type="ECO:0000313" key="2">
    <source>
        <dbReference type="Proteomes" id="UP000018144"/>
    </source>
</evidence>
<organism evidence="1 2">
    <name type="scientific">Pyronema omphalodes (strain CBS 100304)</name>
    <name type="common">Pyronema confluens</name>
    <dbReference type="NCBI Taxonomy" id="1076935"/>
    <lineage>
        <taxon>Eukaryota</taxon>
        <taxon>Fungi</taxon>
        <taxon>Dikarya</taxon>
        <taxon>Ascomycota</taxon>
        <taxon>Pezizomycotina</taxon>
        <taxon>Pezizomycetes</taxon>
        <taxon>Pezizales</taxon>
        <taxon>Pyronemataceae</taxon>
        <taxon>Pyronema</taxon>
    </lineage>
</organism>
<proteinExistence type="predicted"/>
<reference evidence="1 2" key="1">
    <citation type="journal article" date="2013" name="PLoS Genet.">
        <title>The genome and development-dependent transcriptomes of Pyronema confluens: a window into fungal evolution.</title>
        <authorList>
            <person name="Traeger S."/>
            <person name="Altegoer F."/>
            <person name="Freitag M."/>
            <person name="Gabaldon T."/>
            <person name="Kempken F."/>
            <person name="Kumar A."/>
            <person name="Marcet-Houben M."/>
            <person name="Poggeler S."/>
            <person name="Stajich J.E."/>
            <person name="Nowrousian M."/>
        </authorList>
    </citation>
    <scope>NUCLEOTIDE SEQUENCE [LARGE SCALE GENOMIC DNA]</scope>
    <source>
        <strain evidence="2">CBS 100304</strain>
        <tissue evidence="1">Vegetative mycelium</tissue>
    </source>
</reference>
<dbReference type="EMBL" id="HF935682">
    <property type="protein sequence ID" value="CCX12204.1"/>
    <property type="molecule type" value="Genomic_DNA"/>
</dbReference>
<protein>
    <submittedName>
        <fullName evidence="1">Uncharacterized protein</fullName>
    </submittedName>
</protein>
<dbReference type="Proteomes" id="UP000018144">
    <property type="component" value="Unassembled WGS sequence"/>
</dbReference>
<gene>
    <name evidence="1" type="ORF">PCON_11798</name>
</gene>
<evidence type="ECO:0000313" key="1">
    <source>
        <dbReference type="EMBL" id="CCX12204.1"/>
    </source>
</evidence>
<accession>U4LIN5</accession>
<name>U4LIN5_PYROM</name>
<dbReference type="AlphaFoldDB" id="U4LIN5"/>
<keyword evidence="2" id="KW-1185">Reference proteome</keyword>
<sequence length="44" mass="5294">MLQECLFVRTYRFTSDIFDTTLYLDERSSHHSLYGRHFAAIHNT</sequence>